<dbReference type="AlphaFoldDB" id="A0A0E3S330"/>
<proteinExistence type="predicted"/>
<sequence>MIENKLSGTRIQNAKNTAYIRLRPVSRICSLSQLIRSRPASEDKTSNFTKNEALDVETHQNEEYDTVVHKTIAFYLPSLIRIRATDRDGNSIEVTY</sequence>
<dbReference type="PATRIC" id="fig|1434111.4.peg.1706"/>
<accession>A0A0E3S330</accession>
<dbReference type="HOGENOM" id="CLU_183482_0_0_2"/>
<dbReference type="GeneID" id="24806051"/>
<protein>
    <submittedName>
        <fullName evidence="1">Uncharacterized protein</fullName>
    </submittedName>
</protein>
<dbReference type="KEGG" id="mls:MSLAZ_1310"/>
<dbReference type="EMBL" id="CP009515">
    <property type="protein sequence ID" value="AKB74571.1"/>
    <property type="molecule type" value="Genomic_DNA"/>
</dbReference>
<dbReference type="Proteomes" id="UP000033072">
    <property type="component" value="Chromosome"/>
</dbReference>
<dbReference type="OrthoDB" id="135270at2157"/>
<evidence type="ECO:0000313" key="2">
    <source>
        <dbReference type="Proteomes" id="UP000033072"/>
    </source>
</evidence>
<dbReference type="RefSeq" id="WP_048125543.1">
    <property type="nucleotide sequence ID" value="NZ_CP009515.1"/>
</dbReference>
<name>A0A0E3S330_9EURY</name>
<organism evidence="1 2">
    <name type="scientific">Methanosarcina lacustris Z-7289</name>
    <dbReference type="NCBI Taxonomy" id="1434111"/>
    <lineage>
        <taxon>Archaea</taxon>
        <taxon>Methanobacteriati</taxon>
        <taxon>Methanobacteriota</taxon>
        <taxon>Stenosarchaea group</taxon>
        <taxon>Methanomicrobia</taxon>
        <taxon>Methanosarcinales</taxon>
        <taxon>Methanosarcinaceae</taxon>
        <taxon>Methanosarcina</taxon>
    </lineage>
</organism>
<reference evidence="1 2" key="1">
    <citation type="submission" date="2014-07" db="EMBL/GenBank/DDBJ databases">
        <title>Methanogenic archaea and the global carbon cycle.</title>
        <authorList>
            <person name="Henriksen J.R."/>
            <person name="Luke J."/>
            <person name="Reinhart S."/>
            <person name="Benedict M.N."/>
            <person name="Youngblut N.D."/>
            <person name="Metcalf M.E."/>
            <person name="Whitaker R.J."/>
            <person name="Metcalf W.W."/>
        </authorList>
    </citation>
    <scope>NUCLEOTIDE SEQUENCE [LARGE SCALE GENOMIC DNA]</scope>
    <source>
        <strain evidence="1 2">Z-7289</strain>
    </source>
</reference>
<keyword evidence="2" id="KW-1185">Reference proteome</keyword>
<gene>
    <name evidence="1" type="ORF">MSLAZ_1310</name>
</gene>
<evidence type="ECO:0000313" key="1">
    <source>
        <dbReference type="EMBL" id="AKB74571.1"/>
    </source>
</evidence>